<proteinExistence type="predicted"/>
<dbReference type="AlphaFoldDB" id="A0A2S4KL28"/>
<reference evidence="1 2" key="1">
    <citation type="submission" date="2018-01" db="EMBL/GenBank/DDBJ databases">
        <title>Harnessing the power of phylogenomics to disentangle the directionality and signatures of interkingdom host jumping in the parasitic fungal genus Tolypocladium.</title>
        <authorList>
            <person name="Quandt C.A."/>
            <person name="Patterson W."/>
            <person name="Spatafora J.W."/>
        </authorList>
    </citation>
    <scope>NUCLEOTIDE SEQUENCE [LARGE SCALE GENOMIC DNA]</scope>
    <source>
        <strain evidence="1 2">NRBC 100945</strain>
    </source>
</reference>
<comment type="caution">
    <text evidence="1">The sequence shown here is derived from an EMBL/GenBank/DDBJ whole genome shotgun (WGS) entry which is preliminary data.</text>
</comment>
<dbReference type="Proteomes" id="UP000237481">
    <property type="component" value="Unassembled WGS sequence"/>
</dbReference>
<dbReference type="GO" id="GO:0016740">
    <property type="term" value="F:transferase activity"/>
    <property type="evidence" value="ECO:0007669"/>
    <property type="project" value="UniProtKB-KW"/>
</dbReference>
<keyword evidence="2" id="KW-1185">Reference proteome</keyword>
<keyword evidence="1" id="KW-0808">Transferase</keyword>
<dbReference type="EMBL" id="PKSG01001133">
    <property type="protein sequence ID" value="POR30900.1"/>
    <property type="molecule type" value="Genomic_DNA"/>
</dbReference>
<sequence length="166" mass="18470">MASQRGPEPGRPPNGKIVRLIDNHLLIDLAQAVYPDRSAAHHELRRKIREPVFNAARELAQKGRTILMTACLAENDGDVAVFQEQLGMVRGTAIPLSWANLHCEQAVLEQRVASEERRDGTKTKLTDVAVVRKLVSEHRLLRPSRHDVESATLVIETLDSTAEEKG</sequence>
<evidence type="ECO:0000313" key="2">
    <source>
        <dbReference type="Proteomes" id="UP000237481"/>
    </source>
</evidence>
<name>A0A2S4KL28_9HYPO</name>
<evidence type="ECO:0000313" key="1">
    <source>
        <dbReference type="EMBL" id="POR30900.1"/>
    </source>
</evidence>
<protein>
    <submittedName>
        <fullName evidence="1">Chloramphenicol phosphotransferase-like protein</fullName>
    </submittedName>
</protein>
<dbReference type="OrthoDB" id="5426988at2759"/>
<accession>A0A2S4KL28</accession>
<organism evidence="1 2">
    <name type="scientific">Tolypocladium paradoxum</name>
    <dbReference type="NCBI Taxonomy" id="94208"/>
    <lineage>
        <taxon>Eukaryota</taxon>
        <taxon>Fungi</taxon>
        <taxon>Dikarya</taxon>
        <taxon>Ascomycota</taxon>
        <taxon>Pezizomycotina</taxon>
        <taxon>Sordariomycetes</taxon>
        <taxon>Hypocreomycetidae</taxon>
        <taxon>Hypocreales</taxon>
        <taxon>Ophiocordycipitaceae</taxon>
        <taxon>Tolypocladium</taxon>
    </lineage>
</organism>
<dbReference type="STRING" id="94208.A0A2S4KL28"/>
<gene>
    <name evidence="1" type="ORF">TPAR_08907</name>
</gene>